<sequence>MEQCPPPPHFHFPMHLKKVESHRRILMPRTYVEDRTKKNEFS</sequence>
<protein>
    <submittedName>
        <fullName evidence="1">Uncharacterized protein</fullName>
    </submittedName>
</protein>
<dbReference type="AlphaFoldDB" id="A0A0K2VHH3"/>
<accession>A0A0K2VHH3</accession>
<evidence type="ECO:0000313" key="1">
    <source>
        <dbReference type="EMBL" id="CDW49687.1"/>
    </source>
</evidence>
<name>A0A0K2VHH3_LEPSM</name>
<dbReference type="EMBL" id="HACA01032326">
    <property type="protein sequence ID" value="CDW49687.1"/>
    <property type="molecule type" value="Transcribed_RNA"/>
</dbReference>
<organism evidence="1">
    <name type="scientific">Lepeophtheirus salmonis</name>
    <name type="common">Salmon louse</name>
    <name type="synonym">Caligus salmonis</name>
    <dbReference type="NCBI Taxonomy" id="72036"/>
    <lineage>
        <taxon>Eukaryota</taxon>
        <taxon>Metazoa</taxon>
        <taxon>Ecdysozoa</taxon>
        <taxon>Arthropoda</taxon>
        <taxon>Crustacea</taxon>
        <taxon>Multicrustacea</taxon>
        <taxon>Hexanauplia</taxon>
        <taxon>Copepoda</taxon>
        <taxon>Siphonostomatoida</taxon>
        <taxon>Caligidae</taxon>
        <taxon>Lepeophtheirus</taxon>
    </lineage>
</organism>
<proteinExistence type="predicted"/>
<dbReference type="EMBL" id="HACA01032325">
    <property type="protein sequence ID" value="CDW49686.1"/>
    <property type="molecule type" value="Transcribed_RNA"/>
</dbReference>
<reference evidence="1" key="1">
    <citation type="submission" date="2014-05" db="EMBL/GenBank/DDBJ databases">
        <authorList>
            <person name="Chronopoulou M."/>
        </authorList>
    </citation>
    <scope>NUCLEOTIDE SEQUENCE</scope>
    <source>
        <tissue evidence="1">Whole organism</tissue>
    </source>
</reference>